<dbReference type="GO" id="GO:0015473">
    <property type="term" value="F:fimbrial usher porin activity"/>
    <property type="evidence" value="ECO:0007669"/>
    <property type="project" value="InterPro"/>
</dbReference>
<comment type="caution">
    <text evidence="2">The sequence shown here is derived from an EMBL/GenBank/DDBJ whole genome shotgun (WGS) entry which is preliminary data.</text>
</comment>
<dbReference type="GO" id="GO:0009279">
    <property type="term" value="C:cell outer membrane"/>
    <property type="evidence" value="ECO:0007669"/>
    <property type="project" value="TreeGrafter"/>
</dbReference>
<dbReference type="Gene3D" id="2.60.40.2070">
    <property type="match status" value="1"/>
</dbReference>
<dbReference type="Pfam" id="PF13953">
    <property type="entry name" value="PapC_C"/>
    <property type="match status" value="1"/>
</dbReference>
<dbReference type="EMBL" id="JAJA02000001">
    <property type="protein sequence ID" value="KWS05802.1"/>
    <property type="molecule type" value="Genomic_DNA"/>
</dbReference>
<dbReference type="AlphaFoldDB" id="A0A108UB10"/>
<accession>A0A108UB10</accession>
<dbReference type="Gene3D" id="2.60.40.2610">
    <property type="entry name" value="Outer membrane usher protein FimD, plug domain"/>
    <property type="match status" value="1"/>
</dbReference>
<dbReference type="PANTHER" id="PTHR30451:SF5">
    <property type="entry name" value="SLR0019 PROTEIN"/>
    <property type="match status" value="1"/>
</dbReference>
<dbReference type="InterPro" id="IPR043142">
    <property type="entry name" value="PapC-like_C_sf"/>
</dbReference>
<evidence type="ECO:0000259" key="1">
    <source>
        <dbReference type="Pfam" id="PF13953"/>
    </source>
</evidence>
<sequence length="787" mass="83758">MPAGLLLASQLGHAAEPPPLAVLRAGEALGGGSLSATAAANMALYLEVSLNQTAYGPPQPFELRDGRLYASVATLRAIGFRLDGHDSGETLAPDRLAGVSVRYDAASQRVAIDAPLSLLALATTRLNAPGADVPVASASPGLLFNYDLYSSRDRHGDSTSAFAELRVFGLGSGVFSQTAVTRSHQNEDDPRRTDSVRLDSSWRWSAPASMVSVTVGDVINGQLDWTRPLRLGGIRIGRDFGLQPYRITTPLPTLLGEVAVPSAVDLYVNGIRQYSGELSPGPFQLATIPGITGAGNAQLVVTDAFGRTRTLDFPFYAAQQLLAKGLSDGSLSLGLAREDYAIRSFAYGHEPLLSGDLRYGVSDRFTVEAHGEGGDGVVNGGVGGVWLLGQAGVISGSLAHGRDGDDGGWLYAAAYNWSNGRFNISADTQRTRGDYRDLASRYGLGAPRVSERAVASWSDTRLGSLGLSYVRLIYRDEPAARYASATWNRSFGGRAALSLSYNQNLDRGEDRNVYLGFTLNLQDRDRRASTQISVSAQRSRDRDQGVIDLSRPVPGDGGFGWRVQARGGDGEEGGLAEAGWLTSYGRFNFGVARQGDNDYGYASASGSLVWMGGHAFAARNVSDAFAVVSTGGVADVPVLLENRPIGRSDRDGMLLVTPLNAWQRNRIAIDPMELPADVQLGEVEVQATPKDRSGTLVRFAIDKIRPAVLVLRDASGQPLPLGSRVRLSDGGEAIVGYDGEAYLDRVGDANDLRVDTPSGACRVRFAYPQGPGIPRIGPLSCVPERSP</sequence>
<gene>
    <name evidence="2" type="ORF">AZ78_3354</name>
</gene>
<protein>
    <submittedName>
        <fullName evidence="2">Sigma-fimbriae usher protein</fullName>
    </submittedName>
</protein>
<keyword evidence="3" id="KW-1185">Reference proteome</keyword>
<dbReference type="GO" id="GO:0009297">
    <property type="term" value="P:pilus assembly"/>
    <property type="evidence" value="ECO:0007669"/>
    <property type="project" value="InterPro"/>
</dbReference>
<name>A0A108UB10_9GAMM</name>
<dbReference type="InterPro" id="IPR042186">
    <property type="entry name" value="FimD_plug_dom"/>
</dbReference>
<feature type="domain" description="PapC-like C-terminal" evidence="1">
    <location>
        <begin position="709"/>
        <end position="768"/>
    </location>
</feature>
<dbReference type="PANTHER" id="PTHR30451">
    <property type="entry name" value="OUTER MEMBRANE USHER PROTEIN"/>
    <property type="match status" value="1"/>
</dbReference>
<dbReference type="InterPro" id="IPR025949">
    <property type="entry name" value="PapC-like_C"/>
</dbReference>
<dbReference type="Gene3D" id="2.60.40.3110">
    <property type="match status" value="1"/>
</dbReference>
<reference evidence="2 3" key="1">
    <citation type="journal article" date="2014" name="Genome Announc.">
        <title>Draft Genome Sequence of Lysobacter capsici AZ78, a Bacterium Antagonistic to Plant-Pathogenic Oomycetes.</title>
        <authorList>
            <person name="Puopolo G."/>
            <person name="Sonego P."/>
            <person name="Engelen K."/>
            <person name="Pertot I."/>
        </authorList>
    </citation>
    <scope>NUCLEOTIDE SEQUENCE [LARGE SCALE GENOMIC DNA]</scope>
    <source>
        <strain evidence="2 3">AZ78</strain>
    </source>
</reference>
<dbReference type="InterPro" id="IPR000015">
    <property type="entry name" value="Fimb_usher"/>
</dbReference>
<organism evidence="2 3">
    <name type="scientific">Lysobacter capsici AZ78</name>
    <dbReference type="NCBI Taxonomy" id="1444315"/>
    <lineage>
        <taxon>Bacteria</taxon>
        <taxon>Pseudomonadati</taxon>
        <taxon>Pseudomonadota</taxon>
        <taxon>Gammaproteobacteria</taxon>
        <taxon>Lysobacterales</taxon>
        <taxon>Lysobacteraceae</taxon>
        <taxon>Lysobacter</taxon>
    </lineage>
</organism>
<dbReference type="Proteomes" id="UP000023435">
    <property type="component" value="Unassembled WGS sequence"/>
</dbReference>
<evidence type="ECO:0000313" key="3">
    <source>
        <dbReference type="Proteomes" id="UP000023435"/>
    </source>
</evidence>
<proteinExistence type="predicted"/>
<dbReference type="Pfam" id="PF00577">
    <property type="entry name" value="Usher"/>
    <property type="match status" value="1"/>
</dbReference>
<evidence type="ECO:0000313" key="2">
    <source>
        <dbReference type="EMBL" id="KWS05802.1"/>
    </source>
</evidence>